<protein>
    <recommendedName>
        <fullName evidence="5">Serine-rich protein</fullName>
    </recommendedName>
</protein>
<name>A0A9P4LW29_9PEZI</name>
<feature type="region of interest" description="Disordered" evidence="1">
    <location>
        <begin position="123"/>
        <end position="157"/>
    </location>
</feature>
<feature type="compositionally biased region" description="Polar residues" evidence="1">
    <location>
        <begin position="125"/>
        <end position="156"/>
    </location>
</feature>
<evidence type="ECO:0008006" key="5">
    <source>
        <dbReference type="Google" id="ProtNLM"/>
    </source>
</evidence>
<sequence length="336" mass="36758">MALPTIPSEGGSPPRRLSILSHEASSVSIPSIAIPDSIWERERRNERESPMRPPIVIRNPWISTTSLGSSAFLHRDSDFSSLASATRPNTSDSHDTVVNLAKTLPSWARSFYGSGERSVLFPRYDQTSDSRTGSVSRPTTTNTAPTQSPASSQFSIQAVHRPRTRPHTLTMSQIPTSEDSYITEIGGPMYAGPNHEPTLDLATPRLPRDKCCSAVMGEMRPNSLMIGKGAERQVVMFCIGFVMPLSWVVAAFLPIPPRPVFYVPTRDGNEKEVAQGVAATGGLHEAVDVEQAITERLEPLMRDHLRARWWRNLNRVMSLVGLIIVAVVVAVAAALG</sequence>
<comment type="caution">
    <text evidence="3">The sequence shown here is derived from an EMBL/GenBank/DDBJ whole genome shotgun (WGS) entry which is preliminary data.</text>
</comment>
<dbReference type="Proteomes" id="UP000799776">
    <property type="component" value="Unassembled WGS sequence"/>
</dbReference>
<dbReference type="OrthoDB" id="4153178at2759"/>
<feature type="transmembrane region" description="Helical" evidence="2">
    <location>
        <begin position="316"/>
        <end position="335"/>
    </location>
</feature>
<accession>A0A9P4LW29</accession>
<evidence type="ECO:0000256" key="2">
    <source>
        <dbReference type="SAM" id="Phobius"/>
    </source>
</evidence>
<dbReference type="AlphaFoldDB" id="A0A9P4LW29"/>
<evidence type="ECO:0000256" key="1">
    <source>
        <dbReference type="SAM" id="MobiDB-lite"/>
    </source>
</evidence>
<gene>
    <name evidence="3" type="ORF">K490DRAFT_68435</name>
</gene>
<dbReference type="EMBL" id="ML978738">
    <property type="protein sequence ID" value="KAF2084676.1"/>
    <property type="molecule type" value="Genomic_DNA"/>
</dbReference>
<reference evidence="3" key="1">
    <citation type="journal article" date="2020" name="Stud. Mycol.">
        <title>101 Dothideomycetes genomes: a test case for predicting lifestyles and emergence of pathogens.</title>
        <authorList>
            <person name="Haridas S."/>
            <person name="Albert R."/>
            <person name="Binder M."/>
            <person name="Bloem J."/>
            <person name="Labutti K."/>
            <person name="Salamov A."/>
            <person name="Andreopoulos B."/>
            <person name="Baker S."/>
            <person name="Barry K."/>
            <person name="Bills G."/>
            <person name="Bluhm B."/>
            <person name="Cannon C."/>
            <person name="Castanera R."/>
            <person name="Culley D."/>
            <person name="Daum C."/>
            <person name="Ezra D."/>
            <person name="Gonzalez J."/>
            <person name="Henrissat B."/>
            <person name="Kuo A."/>
            <person name="Liang C."/>
            <person name="Lipzen A."/>
            <person name="Lutzoni F."/>
            <person name="Magnuson J."/>
            <person name="Mondo S."/>
            <person name="Nolan M."/>
            <person name="Ohm R."/>
            <person name="Pangilinan J."/>
            <person name="Park H.-J."/>
            <person name="Ramirez L."/>
            <person name="Alfaro M."/>
            <person name="Sun H."/>
            <person name="Tritt A."/>
            <person name="Yoshinaga Y."/>
            <person name="Zwiers L.-H."/>
            <person name="Turgeon B."/>
            <person name="Goodwin S."/>
            <person name="Spatafora J."/>
            <person name="Crous P."/>
            <person name="Grigoriev I."/>
        </authorList>
    </citation>
    <scope>NUCLEOTIDE SEQUENCE</scope>
    <source>
        <strain evidence="3">CBS 121410</strain>
    </source>
</reference>
<keyword evidence="4" id="KW-1185">Reference proteome</keyword>
<organism evidence="3 4">
    <name type="scientific">Saccharata proteae CBS 121410</name>
    <dbReference type="NCBI Taxonomy" id="1314787"/>
    <lineage>
        <taxon>Eukaryota</taxon>
        <taxon>Fungi</taxon>
        <taxon>Dikarya</taxon>
        <taxon>Ascomycota</taxon>
        <taxon>Pezizomycotina</taxon>
        <taxon>Dothideomycetes</taxon>
        <taxon>Dothideomycetes incertae sedis</taxon>
        <taxon>Botryosphaeriales</taxon>
        <taxon>Saccharataceae</taxon>
        <taxon>Saccharata</taxon>
    </lineage>
</organism>
<evidence type="ECO:0000313" key="4">
    <source>
        <dbReference type="Proteomes" id="UP000799776"/>
    </source>
</evidence>
<keyword evidence="2" id="KW-0472">Membrane</keyword>
<evidence type="ECO:0000313" key="3">
    <source>
        <dbReference type="EMBL" id="KAF2084676.1"/>
    </source>
</evidence>
<keyword evidence="2" id="KW-1133">Transmembrane helix</keyword>
<feature type="transmembrane region" description="Helical" evidence="2">
    <location>
        <begin position="234"/>
        <end position="255"/>
    </location>
</feature>
<proteinExistence type="predicted"/>
<keyword evidence="2" id="KW-0812">Transmembrane</keyword>